<sequence length="400" mass="44489">MRIRRCTVLFLEPREEVDFDLESLLTGGAGLSRTRRWLALAAHLDAEVEVDAPHRELLGRLSPGEWQEADSLDAEESALLAELIDSGLVIADDGRRAAHRERDEVLRAGHWWPPAAMMHRLARWEGLDSVSRMEANEMTTAADLRRKLGPPPTHAFERKDAPDRVPLPRIDGNEFDAMLARRATCRNFDGERALPLTLCAHMLQRVFAAQSQVRVDDDTVFLKKHTPSGGGLHPTEAYLIVQNVDGLAPGLYHYHSVDHVLERLPAPDEPLEQFARRALAGQHWFSDAPVLAVLAPRYARSFWKYRHHAKAYRALVLDSGHLSQTLYLSATELGLGAFVTSAINEVDIEHGFGLDPLAEGPLAVCGFGWRAPEMTTSEFDPAEEVWLRTADASEEGAEGA</sequence>
<dbReference type="SUPFAM" id="SSF55469">
    <property type="entry name" value="FMN-dependent nitroreductase-like"/>
    <property type="match status" value="1"/>
</dbReference>
<name>A0A919GTW9_9ACTN</name>
<evidence type="ECO:0000313" key="3">
    <source>
        <dbReference type="EMBL" id="GHI82837.1"/>
    </source>
</evidence>
<organism evidence="3 4">
    <name type="scientific">Streptomyces xanthophaeus</name>
    <dbReference type="NCBI Taxonomy" id="67385"/>
    <lineage>
        <taxon>Bacteria</taxon>
        <taxon>Bacillati</taxon>
        <taxon>Actinomycetota</taxon>
        <taxon>Actinomycetes</taxon>
        <taxon>Kitasatosporales</taxon>
        <taxon>Streptomycetaceae</taxon>
        <taxon>Streptomyces</taxon>
    </lineage>
</organism>
<dbReference type="InterPro" id="IPR030965">
    <property type="entry name" value="SagB-rel_DH_2"/>
</dbReference>
<dbReference type="InterPro" id="IPR000415">
    <property type="entry name" value="Nitroreductase-like"/>
</dbReference>
<evidence type="ECO:0000256" key="1">
    <source>
        <dbReference type="SAM" id="MobiDB-lite"/>
    </source>
</evidence>
<dbReference type="CDD" id="cd02142">
    <property type="entry name" value="McbC_SagB-like_oxidoreductase"/>
    <property type="match status" value="1"/>
</dbReference>
<reference evidence="3" key="1">
    <citation type="submission" date="2020-09" db="EMBL/GenBank/DDBJ databases">
        <title>Whole genome shotgun sequence of Streptomyces xanthophaeus NBRC 12829.</title>
        <authorList>
            <person name="Komaki H."/>
            <person name="Tamura T."/>
        </authorList>
    </citation>
    <scope>NUCLEOTIDE SEQUENCE</scope>
    <source>
        <strain evidence="3">NBRC 12829</strain>
    </source>
</reference>
<dbReference type="RefSeq" id="WP_031147647.1">
    <property type="nucleotide sequence ID" value="NZ_BNEE01000002.1"/>
</dbReference>
<dbReference type="PANTHER" id="PTHR43745:SF2">
    <property type="entry name" value="NITROREDUCTASE MJ1384-RELATED"/>
    <property type="match status" value="1"/>
</dbReference>
<dbReference type="InterPro" id="IPR020051">
    <property type="entry name" value="SagB-type_dehydrogenase"/>
</dbReference>
<feature type="region of interest" description="Disordered" evidence="1">
    <location>
        <begin position="145"/>
        <end position="167"/>
    </location>
</feature>
<dbReference type="NCBIfam" id="TIGR04511">
    <property type="entry name" value="SagB_rel_DH_2"/>
    <property type="match status" value="1"/>
</dbReference>
<dbReference type="NCBIfam" id="TIGR03605">
    <property type="entry name" value="antibiot_sagB"/>
    <property type="match status" value="1"/>
</dbReference>
<protein>
    <recommendedName>
        <fullName evidence="2">Nitroreductase domain-containing protein</fullName>
    </recommendedName>
</protein>
<feature type="domain" description="Nitroreductase" evidence="2">
    <location>
        <begin position="180"/>
        <end position="369"/>
    </location>
</feature>
<dbReference type="EMBL" id="BNEE01000002">
    <property type="protein sequence ID" value="GHI82837.1"/>
    <property type="molecule type" value="Genomic_DNA"/>
</dbReference>
<gene>
    <name evidence="3" type="ORF">Sxan_02010</name>
</gene>
<keyword evidence="4" id="KW-1185">Reference proteome</keyword>
<dbReference type="GO" id="GO:0016491">
    <property type="term" value="F:oxidoreductase activity"/>
    <property type="evidence" value="ECO:0007669"/>
    <property type="project" value="InterPro"/>
</dbReference>
<dbReference type="InterPro" id="IPR052544">
    <property type="entry name" value="Bacteriocin_Proc_Enz"/>
</dbReference>
<evidence type="ECO:0000259" key="2">
    <source>
        <dbReference type="Pfam" id="PF00881"/>
    </source>
</evidence>
<dbReference type="PANTHER" id="PTHR43745">
    <property type="entry name" value="NITROREDUCTASE MJ1384-RELATED"/>
    <property type="match status" value="1"/>
</dbReference>
<dbReference type="AlphaFoldDB" id="A0A919GTW9"/>
<accession>A0A919GTW9</accession>
<evidence type="ECO:0000313" key="4">
    <source>
        <dbReference type="Proteomes" id="UP000600026"/>
    </source>
</evidence>
<dbReference type="OrthoDB" id="3723182at2"/>
<proteinExistence type="predicted"/>
<dbReference type="InterPro" id="IPR029479">
    <property type="entry name" value="Nitroreductase"/>
</dbReference>
<dbReference type="Proteomes" id="UP000600026">
    <property type="component" value="Unassembled WGS sequence"/>
</dbReference>
<dbReference type="Gene3D" id="3.40.109.10">
    <property type="entry name" value="NADH Oxidase"/>
    <property type="match status" value="1"/>
</dbReference>
<comment type="caution">
    <text evidence="3">The sequence shown here is derived from an EMBL/GenBank/DDBJ whole genome shotgun (WGS) entry which is preliminary data.</text>
</comment>
<dbReference type="Pfam" id="PF00881">
    <property type="entry name" value="Nitroreductase"/>
    <property type="match status" value="1"/>
</dbReference>